<protein>
    <submittedName>
        <fullName evidence="1">Uncharacterized protein</fullName>
    </submittedName>
</protein>
<sequence length="239" mass="26106">MIFNTGCVSQERVDEAFWISAAATQSSSCSARRRACCHLKFLSCTGLVPDNLVRDVFIAAIGKMSGGIVVLALCNNACISSEMALEVFQKAASRGNDEVVKPLLSKYCFALSVKEEAMVCAARNGQLNVLKRPKTGMCWPCCGLRRQQKKNPRANIYKRVGAPADKSANAFSAWRLDGSVDGSVGPGSRTGVSDSKQTTVVVILPESRRELRAHRQPKEQRRAAHRAWLNFYASSAEPH</sequence>
<dbReference type="AlphaFoldDB" id="A0A8T1TZA5"/>
<proteinExistence type="predicted"/>
<evidence type="ECO:0000313" key="1">
    <source>
        <dbReference type="EMBL" id="KAG6950062.1"/>
    </source>
</evidence>
<comment type="caution">
    <text evidence="1">The sequence shown here is derived from an EMBL/GenBank/DDBJ whole genome shotgun (WGS) entry which is preliminary data.</text>
</comment>
<name>A0A8T1TZA5_9STRA</name>
<gene>
    <name evidence="1" type="ORF">JG687_00014471</name>
</gene>
<dbReference type="Proteomes" id="UP000688947">
    <property type="component" value="Unassembled WGS sequence"/>
</dbReference>
<dbReference type="OrthoDB" id="10470543at2759"/>
<evidence type="ECO:0000313" key="2">
    <source>
        <dbReference type="Proteomes" id="UP000688947"/>
    </source>
</evidence>
<accession>A0A8T1TZA5</accession>
<dbReference type="VEuPathDB" id="FungiDB:PC110_g11992"/>
<dbReference type="EMBL" id="JAENGZ010001173">
    <property type="protein sequence ID" value="KAG6950062.1"/>
    <property type="molecule type" value="Genomic_DNA"/>
</dbReference>
<organism evidence="1 2">
    <name type="scientific">Phytophthora cactorum</name>
    <dbReference type="NCBI Taxonomy" id="29920"/>
    <lineage>
        <taxon>Eukaryota</taxon>
        <taxon>Sar</taxon>
        <taxon>Stramenopiles</taxon>
        <taxon>Oomycota</taxon>
        <taxon>Peronosporomycetes</taxon>
        <taxon>Peronosporales</taxon>
        <taxon>Peronosporaceae</taxon>
        <taxon>Phytophthora</taxon>
    </lineage>
</organism>
<reference evidence="1" key="1">
    <citation type="submission" date="2021-01" db="EMBL/GenBank/DDBJ databases">
        <title>Phytophthora aleatoria, a newly-described species from Pinus radiata is distinct from Phytophthora cactorum isolates based on comparative genomics.</title>
        <authorList>
            <person name="Mcdougal R."/>
            <person name="Panda P."/>
            <person name="Williams N."/>
            <person name="Studholme D.J."/>
        </authorList>
    </citation>
    <scope>NUCLEOTIDE SEQUENCE</scope>
    <source>
        <strain evidence="1">NZFS 3830</strain>
    </source>
</reference>